<comment type="similarity">
    <text evidence="2">Belongs to the DNA photolyase class-1 family.</text>
</comment>
<evidence type="ECO:0000256" key="14">
    <source>
        <dbReference type="RuleBase" id="RU004182"/>
    </source>
</evidence>
<keyword evidence="6 12" id="KW-0274">FAD</keyword>
<dbReference type="InterPro" id="IPR014729">
    <property type="entry name" value="Rossmann-like_a/b/a_fold"/>
</dbReference>
<dbReference type="InterPro" id="IPR018394">
    <property type="entry name" value="DNA_photolyase_1_CS_C"/>
</dbReference>
<name>A0A1H1VZG6_9GAMM</name>
<dbReference type="GO" id="GO:0009416">
    <property type="term" value="P:response to light stimulus"/>
    <property type="evidence" value="ECO:0007669"/>
    <property type="project" value="TreeGrafter"/>
</dbReference>
<feature type="site" description="Electron transfer via tryptophanyl radical" evidence="13">
    <location>
        <position position="388"/>
    </location>
</feature>
<feature type="binding site" evidence="12">
    <location>
        <begin position="238"/>
        <end position="242"/>
    </location>
    <ligand>
        <name>FAD</name>
        <dbReference type="ChEBI" id="CHEBI:57692"/>
    </ligand>
</feature>
<feature type="binding site" evidence="12">
    <location>
        <position position="226"/>
    </location>
    <ligand>
        <name>FAD</name>
        <dbReference type="ChEBI" id="CHEBI:57692"/>
    </ligand>
</feature>
<comment type="cofactor">
    <cofactor evidence="1">
        <name>(6R)-5,10-methylene-5,6,7,8-tetrahydrofolate</name>
        <dbReference type="ChEBI" id="CHEBI:15636"/>
    </cofactor>
</comment>
<dbReference type="Pfam" id="PF03441">
    <property type="entry name" value="FAD_binding_7"/>
    <property type="match status" value="1"/>
</dbReference>
<dbReference type="EMBL" id="LT629736">
    <property type="protein sequence ID" value="SDS90173.1"/>
    <property type="molecule type" value="Genomic_DNA"/>
</dbReference>
<evidence type="ECO:0000256" key="10">
    <source>
        <dbReference type="ARBA" id="ARBA00059220"/>
    </source>
</evidence>
<reference evidence="17" key="1">
    <citation type="submission" date="2016-10" db="EMBL/GenBank/DDBJ databases">
        <authorList>
            <person name="Varghese N."/>
            <person name="Submissions S."/>
        </authorList>
    </citation>
    <scope>NUCLEOTIDE SEQUENCE [LARGE SCALE GENOMIC DNA]</scope>
    <source>
        <strain evidence="17">NRRL B-51270</strain>
    </source>
</reference>
<evidence type="ECO:0000256" key="8">
    <source>
        <dbReference type="ARBA" id="ARBA00031671"/>
    </source>
</evidence>
<comment type="similarity">
    <text evidence="14">Belongs to the DNA photolyase family.</text>
</comment>
<keyword evidence="5 12" id="KW-0285">Flavoprotein</keyword>
<dbReference type="SUPFAM" id="SSF48173">
    <property type="entry name" value="Cryptochrome/photolyase FAD-binding domain"/>
    <property type="match status" value="1"/>
</dbReference>
<dbReference type="PANTHER" id="PTHR11455:SF9">
    <property type="entry name" value="CRYPTOCHROME CIRCADIAN CLOCK 5 ISOFORM X1"/>
    <property type="match status" value="1"/>
</dbReference>
<keyword evidence="7 14" id="KW-0157">Chromophore</keyword>
<proteinExistence type="inferred from homology"/>
<dbReference type="GO" id="GO:0000719">
    <property type="term" value="P:photoreactive repair"/>
    <property type="evidence" value="ECO:0007669"/>
    <property type="project" value="UniProtKB-ARBA"/>
</dbReference>
<gene>
    <name evidence="16" type="ORF">SAMN05216421_2437</name>
</gene>
<dbReference type="InterPro" id="IPR006050">
    <property type="entry name" value="DNA_photolyase_N"/>
</dbReference>
<dbReference type="Pfam" id="PF00875">
    <property type="entry name" value="DNA_photolyase"/>
    <property type="match status" value="1"/>
</dbReference>
<dbReference type="InterPro" id="IPR002081">
    <property type="entry name" value="Cryptochrome/DNA_photolyase_1"/>
</dbReference>
<evidence type="ECO:0000256" key="9">
    <source>
        <dbReference type="ARBA" id="ARBA00033999"/>
    </source>
</evidence>
<keyword evidence="16" id="KW-0456">Lyase</keyword>
<dbReference type="FunFam" id="1.10.579.10:FF:000003">
    <property type="entry name" value="Deoxyribodipyrimidine photo-lyase"/>
    <property type="match status" value="1"/>
</dbReference>
<evidence type="ECO:0000256" key="11">
    <source>
        <dbReference type="ARBA" id="ARBA00083107"/>
    </source>
</evidence>
<dbReference type="STRING" id="487184.SAMN05216421_2437"/>
<evidence type="ECO:0000256" key="4">
    <source>
        <dbReference type="ARBA" id="ARBA00014046"/>
    </source>
</evidence>
<dbReference type="PROSITE" id="PS51645">
    <property type="entry name" value="PHR_CRY_ALPHA_BETA"/>
    <property type="match status" value="1"/>
</dbReference>
<sequence length="471" mass="53749">MSIHLCWLRNDLRVHDNTALWRASQRGQVVAVYLITPATWSEHEEAASKVDFWLRNLTELSRELGERNIPLRLVEVEHWRDAPRALIKLAESMQASSMSFNDEYGVHEQLRDQAVADAFAEADLDCQRHVDQTLFRPGTLLTQSGSMYKVYSQFRKQAYSALHRQLPACLPAPERQQPLYMASDPVPERVKGFQAVSEVIRTLWPAGEHAAADRLALFTEHLLEDYEDTRDRPDIDGTSRLSAYLASGVISVRQCLHAAIGHNLGEFDSGKPGGVSWINELLWREFYKHILVCYAHVSRGEAFRAEYQDFNWRHDPEGLEAWRTGRTGIPIIDAAMRQMLATGWMHNRLRMLTAMFLCKNLLINWQEGERWFMRHLIDGDLAANNGGWQWSASTGTDSAPYFRVFNPATQAQKFDPDGSFIREWVPELSSLSPREIHQPLSPARLAELGYPQPIVDLKASRQRAIAAFRGA</sequence>
<dbReference type="Gene3D" id="1.25.40.80">
    <property type="match status" value="1"/>
</dbReference>
<comment type="catalytic activity">
    <reaction evidence="9">
        <text>cyclobutadipyrimidine (in DNA) = 2 pyrimidine residues (in DNA).</text>
        <dbReference type="EC" id="4.1.99.3"/>
    </reaction>
</comment>
<comment type="function">
    <text evidence="10">Involved in repair of UV radiation-induced DNA damage. Catalyzes the light-dependent monomerization (300-600 nm) of cyclobutyl pyrimidine dimers (in cis-syn configuration), which are formed between adjacent bases on the same DNA strand upon exposure to ultraviolet radiation.</text>
</comment>
<feature type="binding site" evidence="12">
    <location>
        <begin position="378"/>
        <end position="380"/>
    </location>
    <ligand>
        <name>FAD</name>
        <dbReference type="ChEBI" id="CHEBI:57692"/>
    </ligand>
</feature>
<accession>A0A1H1VZG6</accession>
<dbReference type="Proteomes" id="UP000243207">
    <property type="component" value="Chromosome I"/>
</dbReference>
<evidence type="ECO:0000256" key="2">
    <source>
        <dbReference type="ARBA" id="ARBA00005862"/>
    </source>
</evidence>
<dbReference type="PRINTS" id="PR00147">
    <property type="entry name" value="DNAPHOTLYASE"/>
</dbReference>
<dbReference type="InterPro" id="IPR036134">
    <property type="entry name" value="Crypto/Photolyase_FAD-like_sf"/>
</dbReference>
<evidence type="ECO:0000256" key="12">
    <source>
        <dbReference type="PIRSR" id="PIRSR602081-1"/>
    </source>
</evidence>
<feature type="binding site" evidence="12">
    <location>
        <begin position="280"/>
        <end position="287"/>
    </location>
    <ligand>
        <name>FAD</name>
        <dbReference type="ChEBI" id="CHEBI:57692"/>
    </ligand>
</feature>
<evidence type="ECO:0000256" key="13">
    <source>
        <dbReference type="PIRSR" id="PIRSR602081-2"/>
    </source>
</evidence>
<dbReference type="SUPFAM" id="SSF52425">
    <property type="entry name" value="Cryptochrome/photolyase, N-terminal domain"/>
    <property type="match status" value="1"/>
</dbReference>
<evidence type="ECO:0000256" key="7">
    <source>
        <dbReference type="ARBA" id="ARBA00022991"/>
    </source>
</evidence>
<feature type="domain" description="Photolyase/cryptochrome alpha/beta" evidence="15">
    <location>
        <begin position="2"/>
        <end position="134"/>
    </location>
</feature>
<evidence type="ECO:0000313" key="16">
    <source>
        <dbReference type="EMBL" id="SDS90173.1"/>
    </source>
</evidence>
<evidence type="ECO:0000256" key="1">
    <source>
        <dbReference type="ARBA" id="ARBA00001932"/>
    </source>
</evidence>
<feature type="site" description="Electron transfer via tryptophanyl radical" evidence="13">
    <location>
        <position position="365"/>
    </location>
</feature>
<dbReference type="Gene3D" id="1.10.579.10">
    <property type="entry name" value="DNA Cyclobutane Dipyrimidine Photolyase, subunit A, domain 3"/>
    <property type="match status" value="1"/>
</dbReference>
<evidence type="ECO:0000313" key="17">
    <source>
        <dbReference type="Proteomes" id="UP000243207"/>
    </source>
</evidence>
<keyword evidence="17" id="KW-1185">Reference proteome</keyword>
<evidence type="ECO:0000259" key="15">
    <source>
        <dbReference type="PROSITE" id="PS51645"/>
    </source>
</evidence>
<dbReference type="Gene3D" id="3.40.50.620">
    <property type="entry name" value="HUPs"/>
    <property type="match status" value="1"/>
</dbReference>
<feature type="site" description="Electron transfer via tryptophanyl radical" evidence="13">
    <location>
        <position position="312"/>
    </location>
</feature>
<protein>
    <recommendedName>
        <fullName evidence="4">Deoxyribodipyrimidine photo-lyase</fullName>
        <ecNumber evidence="3">4.1.99.3</ecNumber>
    </recommendedName>
    <alternativeName>
        <fullName evidence="8">DNA photolyase</fullName>
    </alternativeName>
    <alternativeName>
        <fullName evidence="11">Photoreactivating enzyme</fullName>
    </alternativeName>
</protein>
<dbReference type="InterPro" id="IPR005101">
    <property type="entry name" value="Cryptochr/Photolyase_FAD-bd"/>
</dbReference>
<dbReference type="InterPro" id="IPR036155">
    <property type="entry name" value="Crypto/Photolyase_N_sf"/>
</dbReference>
<feature type="binding site" evidence="12">
    <location>
        <position position="277"/>
    </location>
    <ligand>
        <name>FAD</name>
        <dbReference type="ChEBI" id="CHEBI:57692"/>
    </ligand>
</feature>
<dbReference type="GO" id="GO:0003677">
    <property type="term" value="F:DNA binding"/>
    <property type="evidence" value="ECO:0007669"/>
    <property type="project" value="TreeGrafter"/>
</dbReference>
<dbReference type="AlphaFoldDB" id="A0A1H1VZG6"/>
<dbReference type="NCBIfam" id="NF007955">
    <property type="entry name" value="PRK10674.1"/>
    <property type="match status" value="1"/>
</dbReference>
<dbReference type="PANTHER" id="PTHR11455">
    <property type="entry name" value="CRYPTOCHROME"/>
    <property type="match status" value="1"/>
</dbReference>
<dbReference type="EC" id="4.1.99.3" evidence="3"/>
<comment type="cofactor">
    <cofactor evidence="12">
        <name>FAD</name>
        <dbReference type="ChEBI" id="CHEBI:57692"/>
    </cofactor>
    <text evidence="12">Binds 1 FAD per subunit.</text>
</comment>
<organism evidence="16 17">
    <name type="scientific">Halopseudomonas xinjiangensis</name>
    <dbReference type="NCBI Taxonomy" id="487184"/>
    <lineage>
        <taxon>Bacteria</taxon>
        <taxon>Pseudomonadati</taxon>
        <taxon>Pseudomonadota</taxon>
        <taxon>Gammaproteobacteria</taxon>
        <taxon>Pseudomonadales</taxon>
        <taxon>Pseudomonadaceae</taxon>
        <taxon>Halopseudomonas</taxon>
    </lineage>
</organism>
<evidence type="ECO:0000256" key="6">
    <source>
        <dbReference type="ARBA" id="ARBA00022827"/>
    </source>
</evidence>
<evidence type="ECO:0000256" key="5">
    <source>
        <dbReference type="ARBA" id="ARBA00022630"/>
    </source>
</evidence>
<dbReference type="GO" id="GO:0003904">
    <property type="term" value="F:deoxyribodipyrimidine photo-lyase activity"/>
    <property type="evidence" value="ECO:0007669"/>
    <property type="project" value="UniProtKB-EC"/>
</dbReference>
<dbReference type="PROSITE" id="PS00394">
    <property type="entry name" value="DNA_PHOTOLYASES_1_1"/>
    <property type="match status" value="1"/>
</dbReference>
<evidence type="ECO:0000256" key="3">
    <source>
        <dbReference type="ARBA" id="ARBA00013149"/>
    </source>
</evidence>
<dbReference type="GO" id="GO:0071949">
    <property type="term" value="F:FAD binding"/>
    <property type="evidence" value="ECO:0007669"/>
    <property type="project" value="TreeGrafter"/>
</dbReference>